<evidence type="ECO:0000313" key="7">
    <source>
        <dbReference type="EMBL" id="KAK3039264.1"/>
    </source>
</evidence>
<comment type="cofactor">
    <cofactor evidence="1">
        <name>heme</name>
        <dbReference type="ChEBI" id="CHEBI:30413"/>
    </cofactor>
</comment>
<dbReference type="SUPFAM" id="SSF48264">
    <property type="entry name" value="Cytochrome P450"/>
    <property type="match status" value="1"/>
</dbReference>
<evidence type="ECO:0000256" key="6">
    <source>
        <dbReference type="ARBA" id="ARBA00023004"/>
    </source>
</evidence>
<comment type="similarity">
    <text evidence="2">Belongs to the cytochrome P450 family.</text>
</comment>
<comment type="caution">
    <text evidence="7">The sequence shown here is derived from an EMBL/GenBank/DDBJ whole genome shotgun (WGS) entry which is preliminary data.</text>
</comment>
<dbReference type="InterPro" id="IPR001128">
    <property type="entry name" value="Cyt_P450"/>
</dbReference>
<gene>
    <name evidence="7" type="ORF">RJ639_027968</name>
</gene>
<dbReference type="AlphaFoldDB" id="A0AA88X4P1"/>
<evidence type="ECO:0000256" key="1">
    <source>
        <dbReference type="ARBA" id="ARBA00001971"/>
    </source>
</evidence>
<dbReference type="PRINTS" id="PR00385">
    <property type="entry name" value="P450"/>
</dbReference>
<dbReference type="Proteomes" id="UP001188597">
    <property type="component" value="Unassembled WGS sequence"/>
</dbReference>
<keyword evidence="3" id="KW-0349">Heme</keyword>
<reference evidence="7" key="1">
    <citation type="submission" date="2022-12" db="EMBL/GenBank/DDBJ databases">
        <title>Draft genome assemblies for two species of Escallonia (Escalloniales).</title>
        <authorList>
            <person name="Chanderbali A."/>
            <person name="Dervinis C."/>
            <person name="Anghel I."/>
            <person name="Soltis D."/>
            <person name="Soltis P."/>
            <person name="Zapata F."/>
        </authorList>
    </citation>
    <scope>NUCLEOTIDE SEQUENCE</scope>
    <source>
        <strain evidence="7">UCBG64.0493</strain>
        <tissue evidence="7">Leaf</tissue>
    </source>
</reference>
<dbReference type="InterPro" id="IPR002403">
    <property type="entry name" value="Cyt_P450_E_grp-IV"/>
</dbReference>
<evidence type="ECO:0000256" key="4">
    <source>
        <dbReference type="ARBA" id="ARBA00022723"/>
    </source>
</evidence>
<keyword evidence="8" id="KW-1185">Reference proteome</keyword>
<keyword evidence="6" id="KW-0408">Iron</keyword>
<keyword evidence="5" id="KW-0560">Oxidoreductase</keyword>
<organism evidence="7 8">
    <name type="scientific">Escallonia herrerae</name>
    <dbReference type="NCBI Taxonomy" id="1293975"/>
    <lineage>
        <taxon>Eukaryota</taxon>
        <taxon>Viridiplantae</taxon>
        <taxon>Streptophyta</taxon>
        <taxon>Embryophyta</taxon>
        <taxon>Tracheophyta</taxon>
        <taxon>Spermatophyta</taxon>
        <taxon>Magnoliopsida</taxon>
        <taxon>eudicotyledons</taxon>
        <taxon>Gunneridae</taxon>
        <taxon>Pentapetalae</taxon>
        <taxon>asterids</taxon>
        <taxon>campanulids</taxon>
        <taxon>Escalloniales</taxon>
        <taxon>Escalloniaceae</taxon>
        <taxon>Escallonia</taxon>
    </lineage>
</organism>
<dbReference type="Gene3D" id="1.10.630.10">
    <property type="entry name" value="Cytochrome P450"/>
    <property type="match status" value="1"/>
</dbReference>
<sequence>MVEFLEGKDGKSVKIGEVAFAAVFNTLANICFSKDFIDLKGERVDSGLKGVIWKPLELGSTPNIADFYPIFDGLDPQGADTTTSTIEWAMTELVKNKEVMGKLRTEPGREIGTADSVKESHLSQLPYLHACIKETLRLHPPVPFLLPHRALDTCEVMNYTIPFDSQVIVNAWAIGRDPMVWKEPLSFKPERFLDSEVDFRGQDFE</sequence>
<dbReference type="Pfam" id="PF00067">
    <property type="entry name" value="p450"/>
    <property type="match status" value="1"/>
</dbReference>
<dbReference type="GO" id="GO:0016705">
    <property type="term" value="F:oxidoreductase activity, acting on paired donors, with incorporation or reduction of molecular oxygen"/>
    <property type="evidence" value="ECO:0007669"/>
    <property type="project" value="InterPro"/>
</dbReference>
<dbReference type="PANTHER" id="PTHR47950:SF49">
    <property type="entry name" value="CYTOCHROME P450"/>
    <property type="match status" value="1"/>
</dbReference>
<evidence type="ECO:0000256" key="2">
    <source>
        <dbReference type="ARBA" id="ARBA00010617"/>
    </source>
</evidence>
<dbReference type="EMBL" id="JAVXUP010000080">
    <property type="protein sequence ID" value="KAK3039264.1"/>
    <property type="molecule type" value="Genomic_DNA"/>
</dbReference>
<proteinExistence type="inferred from homology"/>
<keyword evidence="4" id="KW-0479">Metal-binding</keyword>
<evidence type="ECO:0000256" key="5">
    <source>
        <dbReference type="ARBA" id="ARBA00023002"/>
    </source>
</evidence>
<evidence type="ECO:0000313" key="8">
    <source>
        <dbReference type="Proteomes" id="UP001188597"/>
    </source>
</evidence>
<accession>A0AA88X4P1</accession>
<dbReference type="PANTHER" id="PTHR47950">
    <property type="entry name" value="CYTOCHROME P450, FAMILY 76, SUBFAMILY C, POLYPEPTIDE 5-RELATED"/>
    <property type="match status" value="1"/>
</dbReference>
<dbReference type="GO" id="GO:0005506">
    <property type="term" value="F:iron ion binding"/>
    <property type="evidence" value="ECO:0007669"/>
    <property type="project" value="InterPro"/>
</dbReference>
<dbReference type="GO" id="GO:0020037">
    <property type="term" value="F:heme binding"/>
    <property type="evidence" value="ECO:0007669"/>
    <property type="project" value="InterPro"/>
</dbReference>
<evidence type="ECO:0008006" key="9">
    <source>
        <dbReference type="Google" id="ProtNLM"/>
    </source>
</evidence>
<protein>
    <recommendedName>
        <fullName evidence="9">Cytochrome P450</fullName>
    </recommendedName>
</protein>
<name>A0AA88X4P1_9ASTE</name>
<dbReference type="GO" id="GO:0004497">
    <property type="term" value="F:monooxygenase activity"/>
    <property type="evidence" value="ECO:0007669"/>
    <property type="project" value="InterPro"/>
</dbReference>
<dbReference type="InterPro" id="IPR036396">
    <property type="entry name" value="Cyt_P450_sf"/>
</dbReference>
<dbReference type="PRINTS" id="PR00465">
    <property type="entry name" value="EP450IV"/>
</dbReference>
<evidence type="ECO:0000256" key="3">
    <source>
        <dbReference type="ARBA" id="ARBA00022617"/>
    </source>
</evidence>